<evidence type="ECO:0000313" key="10">
    <source>
        <dbReference type="Proteomes" id="UP001363151"/>
    </source>
</evidence>
<dbReference type="PANTHER" id="PTHR13693:SF3">
    <property type="entry name" value="LD36009P"/>
    <property type="match status" value="1"/>
</dbReference>
<evidence type="ECO:0000256" key="4">
    <source>
        <dbReference type="ARBA" id="ARBA00022679"/>
    </source>
</evidence>
<evidence type="ECO:0000256" key="2">
    <source>
        <dbReference type="ARBA" id="ARBA00008392"/>
    </source>
</evidence>
<dbReference type="InterPro" id="IPR001917">
    <property type="entry name" value="Aminotrans_II_pyridoxalP_BS"/>
</dbReference>
<dbReference type="Proteomes" id="UP001363151">
    <property type="component" value="Unassembled WGS sequence"/>
</dbReference>
<dbReference type="InterPro" id="IPR015422">
    <property type="entry name" value="PyrdxlP-dep_Trfase_small"/>
</dbReference>
<dbReference type="CDD" id="cd06454">
    <property type="entry name" value="KBL_like"/>
    <property type="match status" value="1"/>
</dbReference>
<evidence type="ECO:0000256" key="7">
    <source>
        <dbReference type="RuleBase" id="RU003693"/>
    </source>
</evidence>
<protein>
    <recommendedName>
        <fullName evidence="3">serine C-palmitoyltransferase</fullName>
        <ecNumber evidence="3">2.3.1.50</ecNumber>
    </recommendedName>
</protein>
<dbReference type="EMBL" id="JBBJCI010000206">
    <property type="protein sequence ID" value="KAK7241116.1"/>
    <property type="molecule type" value="Genomic_DNA"/>
</dbReference>
<evidence type="ECO:0000313" key="9">
    <source>
        <dbReference type="EMBL" id="KAK7241116.1"/>
    </source>
</evidence>
<comment type="caution">
    <text evidence="9">The sequence shown here is derived from an EMBL/GenBank/DDBJ whole genome shotgun (WGS) entry which is preliminary data.</text>
</comment>
<feature type="domain" description="Aminotransferase class I/classII large" evidence="8">
    <location>
        <begin position="155"/>
        <end position="517"/>
    </location>
</feature>
<accession>A0ABR1FY25</accession>
<evidence type="ECO:0000256" key="3">
    <source>
        <dbReference type="ARBA" id="ARBA00013220"/>
    </source>
</evidence>
<keyword evidence="10" id="KW-1185">Reference proteome</keyword>
<dbReference type="EC" id="2.3.1.50" evidence="3"/>
<gene>
    <name evidence="9" type="primary">SPTLC2</name>
    <name evidence="9" type="ORF">SO694_00053285</name>
</gene>
<evidence type="ECO:0000256" key="1">
    <source>
        <dbReference type="ARBA" id="ARBA00001933"/>
    </source>
</evidence>
<comment type="similarity">
    <text evidence="2 7">Belongs to the class-II pyridoxal-phosphate-dependent aminotransferase family.</text>
</comment>
<dbReference type="Gene3D" id="3.90.1150.10">
    <property type="entry name" value="Aspartate Aminotransferase, domain 1"/>
    <property type="match status" value="1"/>
</dbReference>
<evidence type="ECO:0000256" key="5">
    <source>
        <dbReference type="ARBA" id="ARBA00022898"/>
    </source>
</evidence>
<dbReference type="Gene3D" id="3.40.640.10">
    <property type="entry name" value="Type I PLP-dependent aspartate aminotransferase-like (Major domain)"/>
    <property type="match status" value="1"/>
</dbReference>
<dbReference type="InterPro" id="IPR015421">
    <property type="entry name" value="PyrdxlP-dep_Trfase_major"/>
</dbReference>
<organism evidence="9 10">
    <name type="scientific">Aureococcus anophagefferens</name>
    <name type="common">Harmful bloom alga</name>
    <dbReference type="NCBI Taxonomy" id="44056"/>
    <lineage>
        <taxon>Eukaryota</taxon>
        <taxon>Sar</taxon>
        <taxon>Stramenopiles</taxon>
        <taxon>Ochrophyta</taxon>
        <taxon>Pelagophyceae</taxon>
        <taxon>Pelagomonadales</taxon>
        <taxon>Pelagomonadaceae</taxon>
        <taxon>Aureococcus</taxon>
    </lineage>
</organism>
<dbReference type="Pfam" id="PF00155">
    <property type="entry name" value="Aminotran_1_2"/>
    <property type="match status" value="1"/>
</dbReference>
<dbReference type="PANTHER" id="PTHR13693">
    <property type="entry name" value="CLASS II AMINOTRANSFERASE/8-AMINO-7-OXONONANOATE SYNTHASE"/>
    <property type="match status" value="1"/>
</dbReference>
<keyword evidence="5 7" id="KW-0663">Pyridoxal phosphate</keyword>
<dbReference type="InterPro" id="IPR050087">
    <property type="entry name" value="AON_synthase_class-II"/>
</dbReference>
<dbReference type="SUPFAM" id="SSF53383">
    <property type="entry name" value="PLP-dependent transferases"/>
    <property type="match status" value="1"/>
</dbReference>
<reference evidence="9 10" key="1">
    <citation type="submission" date="2024-03" db="EMBL/GenBank/DDBJ databases">
        <title>Aureococcus anophagefferens CCMP1851 and Kratosvirus quantuckense: Draft genome of a second virus-susceptible host strain in the model system.</title>
        <authorList>
            <person name="Chase E."/>
            <person name="Truchon A.R."/>
            <person name="Schepens W."/>
            <person name="Wilhelm S.W."/>
        </authorList>
    </citation>
    <scope>NUCLEOTIDE SEQUENCE [LARGE SCALE GENOMIC DNA]</scope>
    <source>
        <strain evidence="9 10">CCMP1851</strain>
    </source>
</reference>
<evidence type="ECO:0000256" key="6">
    <source>
        <dbReference type="ARBA" id="ARBA00048528"/>
    </source>
</evidence>
<dbReference type="InterPro" id="IPR015424">
    <property type="entry name" value="PyrdxlP-dep_Trfase"/>
</dbReference>
<comment type="cofactor">
    <cofactor evidence="1 7">
        <name>pyridoxal 5'-phosphate</name>
        <dbReference type="ChEBI" id="CHEBI:597326"/>
    </cofactor>
</comment>
<proteinExistence type="inferred from homology"/>
<sequence length="534" mass="58537">MPSCLGRSRLRRRRRAKFGRARRAAAPGDAMRMAADEVMDRPPTDNEAEMSYFTEFTTYFAYMLLIVVGHFRDFWGRASGRTRWKTLLPSGAGRAKLAPLFKSWENFYTRRLYDRIIDVFNRPICSSPSAWITVQSRATDPATKELEKTGKTQRCLNLGSYNYLGFADDWMATCGPPVLRTVDDWPISCGSSRSDLGTTALHRTLEERVAAFVGKEDAVVFNMGYGTNSTTVPALVGKGDLVVSDELNHASIVNGCRASGALIRSFKHNDAEALEAVLREAVSMGAPRTRRPWKKILVMVEGIYSMEGEICNLKAIAAVAKRYKAYLYLDEAHSIGALGANGRGACEHCGVDPKDVDILMGTFTKSFGGMGGYVAASKAVVDHLRVACPGILNHDAMSPAVSPVMCAQVLRATEIIMGDGTDLGASKIQDLKDNSNYFRKELVNAGLHVYGDYDSPIIPVLLYNPTKIAAFSRECLKRDLAVVVVGFPATTLVKSRARFCVSAGHTRADLEDAVAKIKEVAALIKIQYKITPFG</sequence>
<keyword evidence="4" id="KW-0808">Transferase</keyword>
<name>A0ABR1FY25_AURAN</name>
<evidence type="ECO:0000259" key="8">
    <source>
        <dbReference type="Pfam" id="PF00155"/>
    </source>
</evidence>
<comment type="catalytic activity">
    <reaction evidence="6">
        <text>L-serine + hexadecanoyl-CoA + H(+) = 3-oxosphinganine + CO2 + CoA</text>
        <dbReference type="Rhea" id="RHEA:14761"/>
        <dbReference type="ChEBI" id="CHEBI:15378"/>
        <dbReference type="ChEBI" id="CHEBI:16526"/>
        <dbReference type="ChEBI" id="CHEBI:33384"/>
        <dbReference type="ChEBI" id="CHEBI:57287"/>
        <dbReference type="ChEBI" id="CHEBI:57379"/>
        <dbReference type="ChEBI" id="CHEBI:58299"/>
        <dbReference type="EC" id="2.3.1.50"/>
    </reaction>
</comment>
<dbReference type="PROSITE" id="PS00599">
    <property type="entry name" value="AA_TRANSFER_CLASS_2"/>
    <property type="match status" value="1"/>
</dbReference>
<dbReference type="InterPro" id="IPR004839">
    <property type="entry name" value="Aminotransferase_I/II_large"/>
</dbReference>